<evidence type="ECO:0000259" key="1">
    <source>
        <dbReference type="Pfam" id="PF14353"/>
    </source>
</evidence>
<dbReference type="AlphaFoldDB" id="A0A9D9NE16"/>
<comment type="caution">
    <text evidence="2">The sequence shown here is derived from an EMBL/GenBank/DDBJ whole genome shotgun (WGS) entry which is preliminary data.</text>
</comment>
<sequence>MSIKTESIATCSRCGSRTQLTTYKSINVSEDPSLKARVKDGSLFLWKCPSCGQMNLAKYDTLYHDPDKRIMVWLLQDENMSETQMHSITLHAKAIGNYTLRRVTDTGSLMEKVIILDSGLDDVTVEMCKYVLKMEMVSKTSDEKHAKDILDMPLHFFRFNDAEDSRSMTFVYPENGHMEHLDIGYNVYEDCTGILQRNPVIKPAEGFEKVDSEWLRQYFG</sequence>
<accession>A0A9D9NE16</accession>
<reference evidence="2" key="1">
    <citation type="submission" date="2020-10" db="EMBL/GenBank/DDBJ databases">
        <authorList>
            <person name="Gilroy R."/>
        </authorList>
    </citation>
    <scope>NUCLEOTIDE SEQUENCE</scope>
    <source>
        <strain evidence="2">B2-22910</strain>
    </source>
</reference>
<protein>
    <submittedName>
        <fullName evidence="2">CpXC domain-containing protein</fullName>
    </submittedName>
</protein>
<dbReference type="InterPro" id="IPR025682">
    <property type="entry name" value="CpXC_dom"/>
</dbReference>
<evidence type="ECO:0000313" key="2">
    <source>
        <dbReference type="EMBL" id="MBO8470176.1"/>
    </source>
</evidence>
<reference evidence="2" key="2">
    <citation type="journal article" date="2021" name="PeerJ">
        <title>Extensive microbial diversity within the chicken gut microbiome revealed by metagenomics and culture.</title>
        <authorList>
            <person name="Gilroy R."/>
            <person name="Ravi A."/>
            <person name="Getino M."/>
            <person name="Pursley I."/>
            <person name="Horton D.L."/>
            <person name="Alikhan N.F."/>
            <person name="Baker D."/>
            <person name="Gharbi K."/>
            <person name="Hall N."/>
            <person name="Watson M."/>
            <person name="Adriaenssens E.M."/>
            <person name="Foster-Nyarko E."/>
            <person name="Jarju S."/>
            <person name="Secka A."/>
            <person name="Antonio M."/>
            <person name="Oren A."/>
            <person name="Chaudhuri R.R."/>
            <person name="La Ragione R."/>
            <person name="Hildebrand F."/>
            <person name="Pallen M.J."/>
        </authorList>
    </citation>
    <scope>NUCLEOTIDE SEQUENCE</scope>
    <source>
        <strain evidence="2">B2-22910</strain>
    </source>
</reference>
<dbReference type="Proteomes" id="UP000823603">
    <property type="component" value="Unassembled WGS sequence"/>
</dbReference>
<organism evidence="2 3">
    <name type="scientific">Candidatus Cryptobacteroides faecavium</name>
    <dbReference type="NCBI Taxonomy" id="2840762"/>
    <lineage>
        <taxon>Bacteria</taxon>
        <taxon>Pseudomonadati</taxon>
        <taxon>Bacteroidota</taxon>
        <taxon>Bacteroidia</taxon>
        <taxon>Bacteroidales</taxon>
        <taxon>Candidatus Cryptobacteroides</taxon>
    </lineage>
</organism>
<proteinExistence type="predicted"/>
<dbReference type="Pfam" id="PF14353">
    <property type="entry name" value="CpXC"/>
    <property type="match status" value="1"/>
</dbReference>
<dbReference type="EMBL" id="JADIMB010000001">
    <property type="protein sequence ID" value="MBO8470176.1"/>
    <property type="molecule type" value="Genomic_DNA"/>
</dbReference>
<gene>
    <name evidence="2" type="ORF">IAB82_00065</name>
</gene>
<evidence type="ECO:0000313" key="3">
    <source>
        <dbReference type="Proteomes" id="UP000823603"/>
    </source>
</evidence>
<name>A0A9D9NE16_9BACT</name>
<feature type="domain" description="CpXC" evidence="1">
    <location>
        <begin position="10"/>
        <end position="129"/>
    </location>
</feature>